<protein>
    <submittedName>
        <fullName evidence="1">Uncharacterized protein</fullName>
    </submittedName>
</protein>
<dbReference type="KEGG" id="csur:N24_1951"/>
<dbReference type="RefSeq" id="WP_197702391.1">
    <property type="nucleotide sequence ID" value="NZ_AP017369.1"/>
</dbReference>
<keyword evidence="2" id="KW-1185">Reference proteome</keyword>
<proteinExistence type="predicted"/>
<organism evidence="1 2">
    <name type="scientific">Corynebacterium suranareeae</name>
    <dbReference type="NCBI Taxonomy" id="2506452"/>
    <lineage>
        <taxon>Bacteria</taxon>
        <taxon>Bacillati</taxon>
        <taxon>Actinomycetota</taxon>
        <taxon>Actinomycetes</taxon>
        <taxon>Mycobacteriales</taxon>
        <taxon>Corynebacteriaceae</taxon>
        <taxon>Corynebacterium</taxon>
    </lineage>
</organism>
<dbReference type="Proteomes" id="UP000218244">
    <property type="component" value="Chromosome"/>
</dbReference>
<evidence type="ECO:0000313" key="1">
    <source>
        <dbReference type="EMBL" id="BAU96213.1"/>
    </source>
</evidence>
<name>A0A160PSQ7_9CORY</name>
<evidence type="ECO:0000313" key="2">
    <source>
        <dbReference type="Proteomes" id="UP000218244"/>
    </source>
</evidence>
<gene>
    <name evidence="1" type="ORF">N24_1951</name>
</gene>
<dbReference type="AlphaFoldDB" id="A0A160PSQ7"/>
<sequence length="133" mass="14141">MRGEHDLLRRDASSGALRLTGPGITIHSGAIDSIADALRNFQRLVLTTGLAVRGHTSLRGQSQADIVSMTRLNSNGSALPGSLILQIISATSPADEIVPDDQVGLFGDDNSEPQLVDTAMKRALELLNDGRRL</sequence>
<dbReference type="EMBL" id="AP017369">
    <property type="protein sequence ID" value="BAU96213.1"/>
    <property type="molecule type" value="Genomic_DNA"/>
</dbReference>
<reference evidence="1 2" key="1">
    <citation type="submission" date="2016-02" db="EMBL/GenBank/DDBJ databases">
        <title>Corynebacterium glutamicum N24 whole genome sequencing project.</title>
        <authorList>
            <person name="Matsutani M."/>
            <person name="Nangtapong N."/>
            <person name="Yakushi T."/>
            <person name="Matsushita K."/>
        </authorList>
    </citation>
    <scope>NUCLEOTIDE SEQUENCE [LARGE SCALE GENOMIC DNA]</scope>
    <source>
        <strain evidence="1 2">N24</strain>
    </source>
</reference>
<accession>A0A160PSQ7</accession>